<name>F4D189_PSEUX</name>
<evidence type="ECO:0000313" key="1">
    <source>
        <dbReference type="EMBL" id="AEA27877.1"/>
    </source>
</evidence>
<reference evidence="1 2" key="1">
    <citation type="journal article" date="2011" name="J. Bacteriol.">
        <title>Genome sequence of the 1,4-dioxane-degrading Pseudonocardia dioxanivorans strain CB1190.</title>
        <authorList>
            <person name="Sales C.M."/>
            <person name="Mahendra S."/>
            <person name="Grostern A."/>
            <person name="Parales R.E."/>
            <person name="Goodwin L.A."/>
            <person name="Woyke T."/>
            <person name="Nolan M."/>
            <person name="Lapidus A."/>
            <person name="Chertkov O."/>
            <person name="Ovchinnikova G."/>
            <person name="Sczyrba A."/>
            <person name="Alvarez-Cohen L."/>
        </authorList>
    </citation>
    <scope>NUCLEOTIDE SEQUENCE [LARGE SCALE GENOMIC DNA]</scope>
    <source>
        <strain evidence="2">ATCC 55486 / DSM 44775 / JCM 13855 / CB1190</strain>
    </source>
</reference>
<dbReference type="KEGG" id="pdx:Psed_5750"/>
<dbReference type="STRING" id="675635.Psed_5750"/>
<dbReference type="AlphaFoldDB" id="F4D189"/>
<dbReference type="Proteomes" id="UP000007809">
    <property type="component" value="Chromosome"/>
</dbReference>
<sequence>MTILTPAHGLPVVVPDTPAGAMFSRRSGERWDIDGRPLTREQWFELVADADYRVIVATHLFGAYTGGARITVRTEWAGEDLRPTPDPDRPPLIFQTRVIGGPLDGRIWLSARRPTAHALHDHAIGAVCEALTLGRP</sequence>
<protein>
    <submittedName>
        <fullName evidence="1">Uncharacterized protein</fullName>
    </submittedName>
</protein>
<dbReference type="EMBL" id="CP002593">
    <property type="protein sequence ID" value="AEA27877.1"/>
    <property type="molecule type" value="Genomic_DNA"/>
</dbReference>
<proteinExistence type="predicted"/>
<accession>F4D189</accession>
<gene>
    <name evidence="1" type="ordered locus">Psed_5750</name>
</gene>
<evidence type="ECO:0000313" key="2">
    <source>
        <dbReference type="Proteomes" id="UP000007809"/>
    </source>
</evidence>
<keyword evidence="2" id="KW-1185">Reference proteome</keyword>
<dbReference type="HOGENOM" id="CLU_1873715_0_0_11"/>
<organism evidence="1 2">
    <name type="scientific">Pseudonocardia dioxanivorans (strain ATCC 55486 / DSM 44775 / JCM 13855 / CB1190)</name>
    <dbReference type="NCBI Taxonomy" id="675635"/>
    <lineage>
        <taxon>Bacteria</taxon>
        <taxon>Bacillati</taxon>
        <taxon>Actinomycetota</taxon>
        <taxon>Actinomycetes</taxon>
        <taxon>Pseudonocardiales</taxon>
        <taxon>Pseudonocardiaceae</taxon>
        <taxon>Pseudonocardia</taxon>
    </lineage>
</organism>
<dbReference type="RefSeq" id="WP_013677776.1">
    <property type="nucleotide sequence ID" value="NC_015312.1"/>
</dbReference>